<keyword evidence="4" id="KW-1185">Reference proteome</keyword>
<proteinExistence type="predicted"/>
<evidence type="ECO:0000313" key="4">
    <source>
        <dbReference type="Proteomes" id="UP000694888"/>
    </source>
</evidence>
<reference evidence="5" key="1">
    <citation type="submission" date="2025-08" db="UniProtKB">
        <authorList>
            <consortium name="RefSeq"/>
        </authorList>
    </citation>
    <scope>IDENTIFICATION</scope>
</reference>
<dbReference type="GeneID" id="101860836"/>
<dbReference type="InterPro" id="IPR013783">
    <property type="entry name" value="Ig-like_fold"/>
</dbReference>
<keyword evidence="3" id="KW-0732">Signal</keyword>
<evidence type="ECO:0000256" key="3">
    <source>
        <dbReference type="SAM" id="SignalP"/>
    </source>
</evidence>
<organism evidence="4 5">
    <name type="scientific">Aplysia californica</name>
    <name type="common">California sea hare</name>
    <dbReference type="NCBI Taxonomy" id="6500"/>
    <lineage>
        <taxon>Eukaryota</taxon>
        <taxon>Metazoa</taxon>
        <taxon>Spiralia</taxon>
        <taxon>Lophotrochozoa</taxon>
        <taxon>Mollusca</taxon>
        <taxon>Gastropoda</taxon>
        <taxon>Heterobranchia</taxon>
        <taxon>Euthyneura</taxon>
        <taxon>Tectipleura</taxon>
        <taxon>Aplysiida</taxon>
        <taxon>Aplysioidea</taxon>
        <taxon>Aplysiidae</taxon>
        <taxon>Aplysia</taxon>
    </lineage>
</organism>
<keyword evidence="2" id="KW-1133">Transmembrane helix</keyword>
<evidence type="ECO:0000313" key="5">
    <source>
        <dbReference type="RefSeq" id="XP_012941742.1"/>
    </source>
</evidence>
<sequence>MLNMWMLSIASILGTAVAVSTVVRQMTWIEGSTTTFTCSGDNVNFDKIPDSEILSVQLVKYKGPGRLFRAVASPWTNMSRNYSQPWKFSVGQDGFIIKVTIYPVRCTDQGQYFCIVEYRQKLTFLNGTEIYRYRRQLDEMRTVIVRGSNAVALYNDVQLKTQRLTKAWRQWGGYLVQPEDRIRISCQVKGPETQNHTWEWTRLCIMHTSKGEEKILHYVKEPWKVHELVSNIVLAQSFKGNCAHYTFLSWIDASLPQRALKCWTRCKFLCDRPGCNDLEQRVALGSTENEPTVKVDKLYAIGVASGITLAIVACFLVVVVPIWVGCEFILQPCSPVFALFEEKREGDDTNAGWRLQRLVDIPEAEETVEEDEASTDVPSDLDGDVDVDVDGDADGDVDGDAEM</sequence>
<evidence type="ECO:0000256" key="1">
    <source>
        <dbReference type="SAM" id="MobiDB-lite"/>
    </source>
</evidence>
<gene>
    <name evidence="5" type="primary">LOC101860836</name>
</gene>
<dbReference type="RefSeq" id="XP_012941742.1">
    <property type="nucleotide sequence ID" value="XM_013086288.2"/>
</dbReference>
<keyword evidence="2" id="KW-0812">Transmembrane</keyword>
<keyword evidence="2" id="KW-0472">Membrane</keyword>
<feature type="chain" id="PRO_5045310186" evidence="3">
    <location>
        <begin position="19"/>
        <end position="403"/>
    </location>
</feature>
<name>A0ABM1A6H0_APLCA</name>
<feature type="region of interest" description="Disordered" evidence="1">
    <location>
        <begin position="362"/>
        <end position="403"/>
    </location>
</feature>
<accession>A0ABM1A6H0</accession>
<dbReference type="SUPFAM" id="SSF48726">
    <property type="entry name" value="Immunoglobulin"/>
    <property type="match status" value="1"/>
</dbReference>
<dbReference type="Gene3D" id="2.60.40.10">
    <property type="entry name" value="Immunoglobulins"/>
    <property type="match status" value="1"/>
</dbReference>
<evidence type="ECO:0000256" key="2">
    <source>
        <dbReference type="SAM" id="Phobius"/>
    </source>
</evidence>
<feature type="signal peptide" evidence="3">
    <location>
        <begin position="1"/>
        <end position="18"/>
    </location>
</feature>
<dbReference type="Proteomes" id="UP000694888">
    <property type="component" value="Unplaced"/>
</dbReference>
<feature type="transmembrane region" description="Helical" evidence="2">
    <location>
        <begin position="298"/>
        <end position="324"/>
    </location>
</feature>
<dbReference type="InterPro" id="IPR036179">
    <property type="entry name" value="Ig-like_dom_sf"/>
</dbReference>
<protein>
    <submittedName>
        <fullName evidence="5">Uncharacterized protein LOC101860836</fullName>
    </submittedName>
</protein>